<feature type="domain" description="PLOD1-3-like GT" evidence="1">
    <location>
        <begin position="2"/>
        <end position="210"/>
    </location>
</feature>
<evidence type="ECO:0000313" key="3">
    <source>
        <dbReference type="Proteomes" id="UP001172083"/>
    </source>
</evidence>
<reference evidence="2" key="1">
    <citation type="submission" date="2023-06" db="EMBL/GenBank/DDBJ databases">
        <title>Genomic of Agaribacillus aureum.</title>
        <authorList>
            <person name="Wang G."/>
        </authorList>
    </citation>
    <scope>NUCLEOTIDE SEQUENCE</scope>
    <source>
        <strain evidence="2">BMA12</strain>
    </source>
</reference>
<dbReference type="Proteomes" id="UP001172083">
    <property type="component" value="Unassembled WGS sequence"/>
</dbReference>
<protein>
    <recommendedName>
        <fullName evidence="1">PLOD1-3-like GT domain-containing protein</fullName>
    </recommendedName>
</protein>
<name>A0ABT8L063_9BACT</name>
<dbReference type="InterPro" id="IPR057589">
    <property type="entry name" value="GT_PLOD"/>
</dbReference>
<dbReference type="EMBL" id="JAUJEB010000001">
    <property type="protein sequence ID" value="MDN5210446.1"/>
    <property type="molecule type" value="Genomic_DNA"/>
</dbReference>
<sequence length="299" mass="35021">MKVITVASDINNFFVNKFLIPSCQYFDLDLVVLNPLTTWHHHKIKDQFLAYYLKGLDPDEIVLFTDAYDTLLINDFAGIIDAYHRFNANIVFSSEINCWPEPALLPIYHKIAANEDPVFLNSGGFIGKVSSIAEILHRYPESPSHILHTKYKFKSRQVRDYDENYQWSNQYYWTMVYFSQPDAIDLDKDSKLFLTLGMSVSTFDANYQEYRRVGTNSKIFTYEFDRIRDVLRTINYGKTAHLHFNNPISKHVLFELFKREQLPDWIIEILTDNHKSVGKSKTIVTMKYNEQTGAIEKII</sequence>
<gene>
    <name evidence="2" type="ORF">QQ020_00255</name>
</gene>
<dbReference type="RefSeq" id="WP_346755790.1">
    <property type="nucleotide sequence ID" value="NZ_JAUJEB010000001.1"/>
</dbReference>
<evidence type="ECO:0000313" key="2">
    <source>
        <dbReference type="EMBL" id="MDN5210446.1"/>
    </source>
</evidence>
<organism evidence="2 3">
    <name type="scientific">Agaribacillus aureus</name>
    <dbReference type="NCBI Taxonomy" id="3051825"/>
    <lineage>
        <taxon>Bacteria</taxon>
        <taxon>Pseudomonadati</taxon>
        <taxon>Bacteroidota</taxon>
        <taxon>Cytophagia</taxon>
        <taxon>Cytophagales</taxon>
        <taxon>Splendidivirgaceae</taxon>
        <taxon>Agaribacillus</taxon>
    </lineage>
</organism>
<dbReference type="Pfam" id="PF25342">
    <property type="entry name" value="GT_PLOD"/>
    <property type="match status" value="1"/>
</dbReference>
<dbReference type="CDD" id="cd22997">
    <property type="entry name" value="GT_LH"/>
    <property type="match status" value="1"/>
</dbReference>
<accession>A0ABT8L063</accession>
<keyword evidence="3" id="KW-1185">Reference proteome</keyword>
<proteinExistence type="predicted"/>
<comment type="caution">
    <text evidence="2">The sequence shown here is derived from an EMBL/GenBank/DDBJ whole genome shotgun (WGS) entry which is preliminary data.</text>
</comment>
<evidence type="ECO:0000259" key="1">
    <source>
        <dbReference type="Pfam" id="PF25342"/>
    </source>
</evidence>